<reference evidence="2 3" key="1">
    <citation type="submission" date="2019-03" db="EMBL/GenBank/DDBJ databases">
        <authorList>
            <consortium name="Pathogen Informatics"/>
        </authorList>
    </citation>
    <scope>NUCLEOTIDE SEQUENCE [LARGE SCALE GENOMIC DNA]</scope>
    <source>
        <strain evidence="2 3">NCTC12126</strain>
    </source>
</reference>
<dbReference type="Gene3D" id="3.40.630.30">
    <property type="match status" value="1"/>
</dbReference>
<feature type="region of interest" description="Disordered" evidence="1">
    <location>
        <begin position="83"/>
        <end position="114"/>
    </location>
</feature>
<evidence type="ECO:0000313" key="3">
    <source>
        <dbReference type="Proteomes" id="UP000351155"/>
    </source>
</evidence>
<dbReference type="GO" id="GO:0016740">
    <property type="term" value="F:transferase activity"/>
    <property type="evidence" value="ECO:0007669"/>
    <property type="project" value="UniProtKB-KW"/>
</dbReference>
<dbReference type="AlphaFoldDB" id="A0A484XQB8"/>
<gene>
    <name evidence="2" type="ORF">NCTC12126_02324</name>
</gene>
<protein>
    <submittedName>
        <fullName evidence="2">N-acetyltransferase GCN5</fullName>
    </submittedName>
</protein>
<evidence type="ECO:0000256" key="1">
    <source>
        <dbReference type="SAM" id="MobiDB-lite"/>
    </source>
</evidence>
<feature type="compositionally biased region" description="Basic and acidic residues" evidence="1">
    <location>
        <begin position="103"/>
        <end position="114"/>
    </location>
</feature>
<proteinExistence type="predicted"/>
<evidence type="ECO:0000313" key="2">
    <source>
        <dbReference type="EMBL" id="VFS25812.1"/>
    </source>
</evidence>
<dbReference type="EMBL" id="CAADIW010000021">
    <property type="protein sequence ID" value="VFS25812.1"/>
    <property type="molecule type" value="Genomic_DNA"/>
</dbReference>
<dbReference type="InterPro" id="IPR016181">
    <property type="entry name" value="Acyl_CoA_acyltransferase"/>
</dbReference>
<name>A0A484XQB8_9ENTR</name>
<sequence>MNAPLQLQILSRDILLTHLDALADILENCVNGGASVSFMLPFSHEKARAFWLNIAASVARGERTVLACFDEQRQLIGTVQLITDQPEKPTPPCRRSKTVGSPKRRDAKALHWRS</sequence>
<keyword evidence="2" id="KW-0808">Transferase</keyword>
<dbReference type="SUPFAM" id="SSF55729">
    <property type="entry name" value="Acyl-CoA N-acyltransferases (Nat)"/>
    <property type="match status" value="1"/>
</dbReference>
<organism evidence="2 3">
    <name type="scientific">Enterobacter cancerogenus</name>
    <dbReference type="NCBI Taxonomy" id="69218"/>
    <lineage>
        <taxon>Bacteria</taxon>
        <taxon>Pseudomonadati</taxon>
        <taxon>Pseudomonadota</taxon>
        <taxon>Gammaproteobacteria</taxon>
        <taxon>Enterobacterales</taxon>
        <taxon>Enterobacteriaceae</taxon>
        <taxon>Enterobacter</taxon>
        <taxon>Enterobacter cloacae complex</taxon>
    </lineage>
</organism>
<dbReference type="Proteomes" id="UP000351155">
    <property type="component" value="Unassembled WGS sequence"/>
</dbReference>
<accession>A0A484XQB8</accession>